<dbReference type="Gene3D" id="3.90.220.20">
    <property type="entry name" value="DNA methylase specificity domains"/>
    <property type="match status" value="2"/>
</dbReference>
<dbReference type="PANTHER" id="PTHR30408">
    <property type="entry name" value="TYPE-1 RESTRICTION ENZYME ECOKI SPECIFICITY PROTEIN"/>
    <property type="match status" value="1"/>
</dbReference>
<dbReference type="Proteomes" id="UP000460654">
    <property type="component" value="Unassembled WGS sequence"/>
</dbReference>
<sequence length="383" mass="43807">MVPKLRFYRFLNNDEYKWQSKKITDISKTFIGLVTTMTSSYVDNGVKLIRNSDIKENYVEKSKLIKLDISFAEQYGSRKLKSGDVVTVHTGDIGVSAVIDEELDGCLGFATLNTRPNPTIINSKYLCQYFNSPYYIKYALSMATGDGRNNYNLKDFNNAIIPVPCIDEQTKIADFLFSVDEKIALLNKQYNLLSQYKKGMMQKIFSQELLFKDENGEEFSEWNRKFIGNILTIGSGRDYKHLNAGNVPVFGTGGFMTMVDQYLFEGETVCIGRKGTIDKPFYYNGKIWTVDTLFYTHEFKGAHPKFVYQLFLTINWKVYNEASGVPSLSKNTIEKIEVNIPCLSEQNKISSFLSTLDDKIAAKKAELDKLKTWKQGLLQQMFV</sequence>
<dbReference type="InterPro" id="IPR000055">
    <property type="entry name" value="Restrct_endonuc_typeI_TRD"/>
</dbReference>
<name>A0A3L5H0D7_ECOLX</name>
<feature type="domain" description="Type I restriction modification DNA specificity" evidence="4">
    <location>
        <begin position="17"/>
        <end position="193"/>
    </location>
</feature>
<keyword evidence="5" id="KW-0540">Nuclease</keyword>
<comment type="caution">
    <text evidence="5">The sequence shown here is derived from an EMBL/GenBank/DDBJ whole genome shotgun (WGS) entry which is preliminary data.</text>
</comment>
<organism evidence="5 7">
    <name type="scientific">Escherichia coli</name>
    <dbReference type="NCBI Taxonomy" id="562"/>
    <lineage>
        <taxon>Bacteria</taxon>
        <taxon>Pseudomonadati</taxon>
        <taxon>Pseudomonadota</taxon>
        <taxon>Gammaproteobacteria</taxon>
        <taxon>Enterobacterales</taxon>
        <taxon>Enterobacteriaceae</taxon>
        <taxon>Escherichia</taxon>
    </lineage>
</organism>
<reference evidence="6 8" key="1">
    <citation type="submission" date="2018-09" db="EMBL/GenBank/DDBJ databases">
        <title>Persistent metagenomic signatures of early life antibiotic treatment in the infant gut microbiota and resistome.</title>
        <authorList>
            <person name="Gasparrini A.J."/>
        </authorList>
    </citation>
    <scope>NUCLEOTIDE SEQUENCE [LARGE SCALE GENOMIC DNA]</scope>
    <source>
        <strain evidence="6 8">T0181B.E-10</strain>
    </source>
</reference>
<evidence type="ECO:0000256" key="2">
    <source>
        <dbReference type="ARBA" id="ARBA00022747"/>
    </source>
</evidence>
<keyword evidence="5" id="KW-0378">Hydrolase</keyword>
<dbReference type="CDD" id="cd17288">
    <property type="entry name" value="RMtype1_S_LlaAI06ORF1089P_TRD1-CR1_like"/>
    <property type="match status" value="1"/>
</dbReference>
<proteinExistence type="inferred from homology"/>
<dbReference type="Gene3D" id="1.10.287.1120">
    <property type="entry name" value="Bipartite methylase S protein"/>
    <property type="match status" value="1"/>
</dbReference>
<feature type="domain" description="Type I restriction modification DNA specificity" evidence="4">
    <location>
        <begin position="220"/>
        <end position="371"/>
    </location>
</feature>
<evidence type="ECO:0000313" key="7">
    <source>
        <dbReference type="Proteomes" id="UP000271175"/>
    </source>
</evidence>
<comment type="similarity">
    <text evidence="1">Belongs to the type-I restriction system S methylase family.</text>
</comment>
<keyword evidence="3" id="KW-0238">DNA-binding</keyword>
<protein>
    <submittedName>
        <fullName evidence="5">Restriction endonuclease subunit S</fullName>
    </submittedName>
</protein>
<dbReference type="InterPro" id="IPR044946">
    <property type="entry name" value="Restrct_endonuc_typeI_TRD_sf"/>
</dbReference>
<gene>
    <name evidence="6" type="ORF">D4N09_04990</name>
    <name evidence="5" type="ORF">D9E49_11290</name>
</gene>
<evidence type="ECO:0000313" key="8">
    <source>
        <dbReference type="Proteomes" id="UP000460654"/>
    </source>
</evidence>
<evidence type="ECO:0000256" key="1">
    <source>
        <dbReference type="ARBA" id="ARBA00010923"/>
    </source>
</evidence>
<dbReference type="RefSeq" id="WP_024223214.1">
    <property type="nucleotide sequence ID" value="NZ_CAIZVD010000002.1"/>
</dbReference>
<reference evidence="5 7" key="2">
    <citation type="submission" date="2018-10" db="EMBL/GenBank/DDBJ databases">
        <authorList>
            <consortium name="NARMS: The National Antimicrobial Resistance Monitoring System"/>
        </authorList>
    </citation>
    <scope>NUCLEOTIDE SEQUENCE [LARGE SCALE GENOMIC DNA]</scope>
    <source>
        <strain evidence="5 7">CVM N17EC0276</strain>
    </source>
</reference>
<keyword evidence="2" id="KW-0680">Restriction system</keyword>
<dbReference type="GO" id="GO:0003677">
    <property type="term" value="F:DNA binding"/>
    <property type="evidence" value="ECO:0007669"/>
    <property type="project" value="UniProtKB-KW"/>
</dbReference>
<evidence type="ECO:0000313" key="6">
    <source>
        <dbReference type="EMBL" id="TXU37436.1"/>
    </source>
</evidence>
<dbReference type="AlphaFoldDB" id="A0A3L5H0D7"/>
<evidence type="ECO:0000256" key="3">
    <source>
        <dbReference type="ARBA" id="ARBA00023125"/>
    </source>
</evidence>
<dbReference type="Proteomes" id="UP000271175">
    <property type="component" value="Unassembled WGS sequence"/>
</dbReference>
<evidence type="ECO:0000259" key="4">
    <source>
        <dbReference type="Pfam" id="PF01420"/>
    </source>
</evidence>
<dbReference type="PANTHER" id="PTHR30408:SF12">
    <property type="entry name" value="TYPE I RESTRICTION ENZYME MJAVIII SPECIFICITY SUBUNIT"/>
    <property type="match status" value="1"/>
</dbReference>
<dbReference type="InterPro" id="IPR052021">
    <property type="entry name" value="Type-I_RS_S_subunit"/>
</dbReference>
<dbReference type="SUPFAM" id="SSF116734">
    <property type="entry name" value="DNA methylase specificity domain"/>
    <property type="match status" value="2"/>
</dbReference>
<keyword evidence="5" id="KW-0255">Endonuclease</keyword>
<accession>A0A3L5H0D7</accession>
<dbReference type="Pfam" id="PF01420">
    <property type="entry name" value="Methylase_S"/>
    <property type="match status" value="2"/>
</dbReference>
<dbReference type="EMBL" id="ROAL01000009">
    <property type="protein sequence ID" value="MIB60977.1"/>
    <property type="molecule type" value="Genomic_DNA"/>
</dbReference>
<evidence type="ECO:0000313" key="5">
    <source>
        <dbReference type="EMBL" id="MIB60977.1"/>
    </source>
</evidence>
<dbReference type="EMBL" id="QYOH01000003">
    <property type="protein sequence ID" value="TXU37436.1"/>
    <property type="molecule type" value="Genomic_DNA"/>
</dbReference>
<dbReference type="GO" id="GO:0004519">
    <property type="term" value="F:endonuclease activity"/>
    <property type="evidence" value="ECO:0007669"/>
    <property type="project" value="UniProtKB-KW"/>
</dbReference>
<dbReference type="GO" id="GO:0009307">
    <property type="term" value="P:DNA restriction-modification system"/>
    <property type="evidence" value="ECO:0007669"/>
    <property type="project" value="UniProtKB-KW"/>
</dbReference>